<proteinExistence type="predicted"/>
<dbReference type="Ensembl" id="ENSSRHT00000063202.1">
    <property type="protein sequence ID" value="ENSSRHP00000061500.1"/>
    <property type="gene ID" value="ENSSRHG00000030713.1"/>
</dbReference>
<organism evidence="1 2">
    <name type="scientific">Sinocyclocheilus rhinocerous</name>
    <dbReference type="NCBI Taxonomy" id="307959"/>
    <lineage>
        <taxon>Eukaryota</taxon>
        <taxon>Metazoa</taxon>
        <taxon>Chordata</taxon>
        <taxon>Craniata</taxon>
        <taxon>Vertebrata</taxon>
        <taxon>Euteleostomi</taxon>
        <taxon>Actinopterygii</taxon>
        <taxon>Neopterygii</taxon>
        <taxon>Teleostei</taxon>
        <taxon>Ostariophysi</taxon>
        <taxon>Cypriniformes</taxon>
        <taxon>Cyprinidae</taxon>
        <taxon>Cyprininae</taxon>
        <taxon>Sinocyclocheilus</taxon>
    </lineage>
</organism>
<evidence type="ECO:0008006" key="3">
    <source>
        <dbReference type="Google" id="ProtNLM"/>
    </source>
</evidence>
<evidence type="ECO:0000313" key="2">
    <source>
        <dbReference type="Proteomes" id="UP000472270"/>
    </source>
</evidence>
<dbReference type="AlphaFoldDB" id="A0A673KEE1"/>
<sequence>MFSSVKAFEGQHYSNLKRQCLQSERLFEDPLFPAVDDSLFYLGNRIGRVCVLFLHVTCTQIPQFICCQKLFCVIWWTFADK</sequence>
<dbReference type="Proteomes" id="UP000472270">
    <property type="component" value="Unassembled WGS sequence"/>
</dbReference>
<reference evidence="1" key="1">
    <citation type="submission" date="2025-08" db="UniProtKB">
        <authorList>
            <consortium name="Ensembl"/>
        </authorList>
    </citation>
    <scope>IDENTIFICATION</scope>
</reference>
<protein>
    <recommendedName>
        <fullName evidence="3">Calpain catalytic domain-containing protein</fullName>
    </recommendedName>
</protein>
<reference evidence="1" key="2">
    <citation type="submission" date="2025-09" db="UniProtKB">
        <authorList>
            <consortium name="Ensembl"/>
        </authorList>
    </citation>
    <scope>IDENTIFICATION</scope>
</reference>
<accession>A0A673KEE1</accession>
<dbReference type="SUPFAM" id="SSF54001">
    <property type="entry name" value="Cysteine proteinases"/>
    <property type="match status" value="1"/>
</dbReference>
<dbReference type="InterPro" id="IPR038765">
    <property type="entry name" value="Papain-like_cys_pep_sf"/>
</dbReference>
<name>A0A673KEE1_9TELE</name>
<evidence type="ECO:0000313" key="1">
    <source>
        <dbReference type="Ensembl" id="ENSSRHP00000061500.1"/>
    </source>
</evidence>
<keyword evidence="2" id="KW-1185">Reference proteome</keyword>